<evidence type="ECO:0000313" key="1">
    <source>
        <dbReference type="EMBL" id="AKQ69379.1"/>
    </source>
</evidence>
<gene>
    <name evidence="1" type="ORF">A176_006291</name>
</gene>
<proteinExistence type="predicted"/>
<name>A0A0H4X2J1_9BACT</name>
<dbReference type="Proteomes" id="UP000009026">
    <property type="component" value="Chromosome"/>
</dbReference>
<dbReference type="PATRIC" id="fig|1297742.4.peg.6382"/>
<reference evidence="1 2" key="1">
    <citation type="journal article" date="2016" name="PLoS ONE">
        <title>Complete Genome Sequence and Comparative Genomics of a Novel Myxobacterium Myxococcus hansupus.</title>
        <authorList>
            <person name="Sharma G."/>
            <person name="Narwani T."/>
            <person name="Subramanian S."/>
        </authorList>
    </citation>
    <scope>NUCLEOTIDE SEQUENCE [LARGE SCALE GENOMIC DNA]</scope>
    <source>
        <strain evidence="2">mixupus</strain>
    </source>
</reference>
<accession>A0A0H4X2J1</accession>
<dbReference type="STRING" id="1297742.A176_006291"/>
<dbReference type="EMBL" id="CP012109">
    <property type="protein sequence ID" value="AKQ69379.1"/>
    <property type="molecule type" value="Genomic_DNA"/>
</dbReference>
<dbReference type="KEGG" id="mym:A176_006291"/>
<keyword evidence="2" id="KW-1185">Reference proteome</keyword>
<sequence>MRSWSVPGRRSTNLRPAGISQLRLFLSRFRRLGPAPPGRPAGHQATLQKAFVGQPTLLRARRHRA</sequence>
<protein>
    <submittedName>
        <fullName evidence="1">Uncharacterized protein</fullName>
    </submittedName>
</protein>
<evidence type="ECO:0000313" key="2">
    <source>
        <dbReference type="Proteomes" id="UP000009026"/>
    </source>
</evidence>
<organism evidence="1 2">
    <name type="scientific">Pseudomyxococcus hansupus</name>
    <dbReference type="NCBI Taxonomy" id="1297742"/>
    <lineage>
        <taxon>Bacteria</taxon>
        <taxon>Pseudomonadati</taxon>
        <taxon>Myxococcota</taxon>
        <taxon>Myxococcia</taxon>
        <taxon>Myxococcales</taxon>
        <taxon>Cystobacterineae</taxon>
        <taxon>Myxococcaceae</taxon>
        <taxon>Pseudomyxococcus</taxon>
    </lineage>
</organism>
<dbReference type="AlphaFoldDB" id="A0A0H4X2J1"/>